<evidence type="ECO:0008006" key="5">
    <source>
        <dbReference type="Google" id="ProtNLM"/>
    </source>
</evidence>
<keyword evidence="4" id="KW-1185">Reference proteome</keyword>
<protein>
    <recommendedName>
        <fullName evidence="5">Transmembrane protein</fullName>
    </recommendedName>
</protein>
<evidence type="ECO:0000256" key="2">
    <source>
        <dbReference type="SAM" id="Phobius"/>
    </source>
</evidence>
<dbReference type="Proteomes" id="UP000220797">
    <property type="component" value="Unassembled WGS sequence"/>
</dbReference>
<keyword evidence="2" id="KW-1133">Transmembrane helix</keyword>
<accession>A0A1J1GXX2</accession>
<dbReference type="VEuPathDB" id="PlasmoDB:PGAL8A_00473300"/>
<evidence type="ECO:0000313" key="4">
    <source>
        <dbReference type="Proteomes" id="UP000220797"/>
    </source>
</evidence>
<name>A0A1J1GXX2_PLAGA</name>
<comment type="caution">
    <text evidence="3">The sequence shown here is derived from an EMBL/GenBank/DDBJ whole genome shotgun (WGS) entry which is preliminary data.</text>
</comment>
<keyword evidence="2" id="KW-0472">Membrane</keyword>
<evidence type="ECO:0000256" key="1">
    <source>
        <dbReference type="SAM" id="MobiDB-lite"/>
    </source>
</evidence>
<sequence length="171" mass="20602">MDSITSKLQNNLQQFKDSTSSSSNCVISILESLLPVKPQNIEEVLFIIMFAIFFYIWISVFCNGNNIEYSRRLAYSNVQVITENKTKEAFLRSKRKRRNKIMEGVREREERRREIRRFIEKLKEQQEENIRIRERIKRREGQIAKRKKKLEKMKSSTGETENEYKEIEENE</sequence>
<proteinExistence type="predicted"/>
<dbReference type="EMBL" id="CVMV01000083">
    <property type="protein sequence ID" value="CRG97150.1"/>
    <property type="molecule type" value="Genomic_DNA"/>
</dbReference>
<keyword evidence="2" id="KW-0812">Transmembrane</keyword>
<dbReference type="RefSeq" id="XP_028529953.1">
    <property type="nucleotide sequence ID" value="XM_028673507.1"/>
</dbReference>
<feature type="region of interest" description="Disordered" evidence="1">
    <location>
        <begin position="141"/>
        <end position="171"/>
    </location>
</feature>
<dbReference type="OMA" id="SNCVISI"/>
<feature type="compositionally biased region" description="Basic and acidic residues" evidence="1">
    <location>
        <begin position="162"/>
        <end position="171"/>
    </location>
</feature>
<evidence type="ECO:0000313" key="3">
    <source>
        <dbReference type="EMBL" id="CRG97150.1"/>
    </source>
</evidence>
<reference evidence="3" key="1">
    <citation type="submission" date="2015-04" db="EMBL/GenBank/DDBJ databases">
        <authorList>
            <consortium name="Pathogen Informatics"/>
        </authorList>
    </citation>
    <scope>NUCLEOTIDE SEQUENCE [LARGE SCALE GENOMIC DNA]</scope>
    <source>
        <strain evidence="3">8A</strain>
    </source>
</reference>
<gene>
    <name evidence="3" type="ORF">PGAL8A_00473300</name>
</gene>
<feature type="transmembrane region" description="Helical" evidence="2">
    <location>
        <begin position="44"/>
        <end position="62"/>
    </location>
</feature>
<dbReference type="AlphaFoldDB" id="A0A1J1GXX2"/>
<organism evidence="3 4">
    <name type="scientific">Plasmodium gallinaceum</name>
    <dbReference type="NCBI Taxonomy" id="5849"/>
    <lineage>
        <taxon>Eukaryota</taxon>
        <taxon>Sar</taxon>
        <taxon>Alveolata</taxon>
        <taxon>Apicomplexa</taxon>
        <taxon>Aconoidasida</taxon>
        <taxon>Haemosporida</taxon>
        <taxon>Plasmodiidae</taxon>
        <taxon>Plasmodium</taxon>
        <taxon>Plasmodium (Haemamoeba)</taxon>
    </lineage>
</organism>
<dbReference type="GeneID" id="39733266"/>